<sequence length="58" mass="6547">VGLLENDIILEFNGERITVKNSLAKIIIKYNPGDRVVLKILRNGEEKIIQAVLGERTE</sequence>
<gene>
    <name evidence="2" type="ORF">COS25_02785</name>
</gene>
<dbReference type="Proteomes" id="UP000230864">
    <property type="component" value="Unassembled WGS sequence"/>
</dbReference>
<dbReference type="EMBL" id="PETZ01000064">
    <property type="protein sequence ID" value="PIV44889.1"/>
    <property type="molecule type" value="Genomic_DNA"/>
</dbReference>
<reference evidence="3" key="1">
    <citation type="submission" date="2017-09" db="EMBL/GenBank/DDBJ databases">
        <title>Depth-based differentiation of microbial function through sediment-hosted aquifers and enrichment of novel symbionts in the deep terrestrial subsurface.</title>
        <authorList>
            <person name="Probst A.J."/>
            <person name="Ladd B."/>
            <person name="Jarett J.K."/>
            <person name="Geller-Mcgrath D.E."/>
            <person name="Sieber C.M.K."/>
            <person name="Emerson J.B."/>
            <person name="Anantharaman K."/>
            <person name="Thomas B.C."/>
            <person name="Malmstrom R."/>
            <person name="Stieglmeier M."/>
            <person name="Klingl A."/>
            <person name="Woyke T."/>
            <person name="Ryan C.M."/>
            <person name="Banfield J.F."/>
        </authorList>
    </citation>
    <scope>NUCLEOTIDE SEQUENCE [LARGE SCALE GENOMIC DNA]</scope>
</reference>
<dbReference type="Gene3D" id="2.30.42.10">
    <property type="match status" value="1"/>
</dbReference>
<dbReference type="InterPro" id="IPR036034">
    <property type="entry name" value="PDZ_sf"/>
</dbReference>
<organism evidence="2 3">
    <name type="scientific">Candidatus Nealsonbacteria bacterium CG02_land_8_20_14_3_00_37_10</name>
    <dbReference type="NCBI Taxonomy" id="1974699"/>
    <lineage>
        <taxon>Bacteria</taxon>
        <taxon>Candidatus Nealsoniibacteriota</taxon>
    </lineage>
</organism>
<feature type="domain" description="PDZ" evidence="1">
    <location>
        <begin position="2"/>
        <end position="49"/>
    </location>
</feature>
<protein>
    <recommendedName>
        <fullName evidence="1">PDZ domain-containing protein</fullName>
    </recommendedName>
</protein>
<evidence type="ECO:0000313" key="2">
    <source>
        <dbReference type="EMBL" id="PIV44889.1"/>
    </source>
</evidence>
<name>A0A2M7D8X0_9BACT</name>
<evidence type="ECO:0000313" key="3">
    <source>
        <dbReference type="Proteomes" id="UP000230864"/>
    </source>
</evidence>
<proteinExistence type="predicted"/>
<accession>A0A2M7D8X0</accession>
<feature type="non-terminal residue" evidence="2">
    <location>
        <position position="1"/>
    </location>
</feature>
<dbReference type="InterPro" id="IPR001478">
    <property type="entry name" value="PDZ"/>
</dbReference>
<evidence type="ECO:0000259" key="1">
    <source>
        <dbReference type="Pfam" id="PF13180"/>
    </source>
</evidence>
<dbReference type="SUPFAM" id="SSF50156">
    <property type="entry name" value="PDZ domain-like"/>
    <property type="match status" value="1"/>
</dbReference>
<dbReference type="Pfam" id="PF13180">
    <property type="entry name" value="PDZ_2"/>
    <property type="match status" value="1"/>
</dbReference>
<comment type="caution">
    <text evidence="2">The sequence shown here is derived from an EMBL/GenBank/DDBJ whole genome shotgun (WGS) entry which is preliminary data.</text>
</comment>
<dbReference type="AlphaFoldDB" id="A0A2M7D8X0"/>